<comment type="similarity">
    <text evidence="3 9">Belongs to the transaldolase family. Type 3B subfamily.</text>
</comment>
<dbReference type="GO" id="GO:0005975">
    <property type="term" value="P:carbohydrate metabolic process"/>
    <property type="evidence" value="ECO:0007669"/>
    <property type="project" value="InterPro"/>
</dbReference>
<dbReference type="GO" id="GO:0006098">
    <property type="term" value="P:pentose-phosphate shunt"/>
    <property type="evidence" value="ECO:0007669"/>
    <property type="project" value="UniProtKB-UniRule"/>
</dbReference>
<dbReference type="Proteomes" id="UP000220353">
    <property type="component" value="Unassembled WGS sequence"/>
</dbReference>
<dbReference type="EC" id="2.2.1.2" evidence="9"/>
<dbReference type="UniPathway" id="UPA00115">
    <property type="reaction ID" value="UER00414"/>
</dbReference>
<keyword evidence="7 9" id="KW-0704">Schiff base</keyword>
<dbReference type="NCBIfam" id="TIGR00875">
    <property type="entry name" value="fsa_talC_mipB"/>
    <property type="match status" value="1"/>
</dbReference>
<dbReference type="EMBL" id="WISZ01000158">
    <property type="protein sequence ID" value="MQX10700.1"/>
    <property type="molecule type" value="Genomic_DNA"/>
</dbReference>
<dbReference type="InterPro" id="IPR001585">
    <property type="entry name" value="TAL/FSA"/>
</dbReference>
<keyword evidence="6 9" id="KW-0570">Pentose shunt</keyword>
<dbReference type="InterPro" id="IPR033919">
    <property type="entry name" value="TSA/FSA_arc/bac"/>
</dbReference>
<feature type="active site" description="Schiff-base intermediate with substrate" evidence="9">
    <location>
        <position position="83"/>
    </location>
</feature>
<evidence type="ECO:0000256" key="4">
    <source>
        <dbReference type="ARBA" id="ARBA00022490"/>
    </source>
</evidence>
<dbReference type="EMBL" id="WISZ01000240">
    <property type="protein sequence ID" value="MQX12693.1"/>
    <property type="molecule type" value="Genomic_DNA"/>
</dbReference>
<dbReference type="CDD" id="cd00956">
    <property type="entry name" value="Transaldolase_FSA"/>
    <property type="match status" value="1"/>
</dbReference>
<organism evidence="14 15">
    <name type="scientific">Rhizobium fredii</name>
    <name type="common">Sinorhizobium fredii</name>
    <dbReference type="NCBI Taxonomy" id="380"/>
    <lineage>
        <taxon>Bacteria</taxon>
        <taxon>Pseudomonadati</taxon>
        <taxon>Pseudomonadota</taxon>
        <taxon>Alphaproteobacteria</taxon>
        <taxon>Hyphomicrobiales</taxon>
        <taxon>Rhizobiaceae</taxon>
        <taxon>Sinorhizobium/Ensifer group</taxon>
        <taxon>Sinorhizobium</taxon>
    </lineage>
</organism>
<dbReference type="InterPro" id="IPR013785">
    <property type="entry name" value="Aldolase_TIM"/>
</dbReference>
<dbReference type="GO" id="GO:0004801">
    <property type="term" value="F:transaldolase activity"/>
    <property type="evidence" value="ECO:0007669"/>
    <property type="project" value="UniProtKB-UniRule"/>
</dbReference>
<evidence type="ECO:0000256" key="3">
    <source>
        <dbReference type="ARBA" id="ARBA00005740"/>
    </source>
</evidence>
<gene>
    <name evidence="14" type="primary">fsa</name>
    <name evidence="9" type="synonym">tal</name>
    <name evidence="14" type="ORF">CO661_33790</name>
    <name evidence="10" type="ORF">GHK48_21110</name>
    <name evidence="11" type="ORF">GHK48_31840</name>
    <name evidence="12" type="ORF">GHK48_31875</name>
    <name evidence="13" type="ORF">GHK48_31910</name>
</gene>
<dbReference type="FunFam" id="3.20.20.70:FF:000018">
    <property type="entry name" value="Probable transaldolase"/>
    <property type="match status" value="1"/>
</dbReference>
<dbReference type="GO" id="GO:0042182">
    <property type="term" value="P:ketone catabolic process"/>
    <property type="evidence" value="ECO:0007669"/>
    <property type="project" value="UniProtKB-ARBA"/>
</dbReference>
<keyword evidence="4 9" id="KW-0963">Cytoplasm</keyword>
<evidence type="ECO:0000313" key="10">
    <source>
        <dbReference type="EMBL" id="MQX10700.1"/>
    </source>
</evidence>
<evidence type="ECO:0000256" key="2">
    <source>
        <dbReference type="ARBA" id="ARBA00004857"/>
    </source>
</evidence>
<evidence type="ECO:0000313" key="14">
    <source>
        <dbReference type="EMBL" id="PDT43687.1"/>
    </source>
</evidence>
<proteinExistence type="inferred from homology"/>
<comment type="caution">
    <text evidence="14">The sequence shown here is derived from an EMBL/GenBank/DDBJ whole genome shotgun (WGS) entry which is preliminary data.</text>
</comment>
<comment type="catalytic activity">
    <reaction evidence="8 9">
        <text>D-sedoheptulose 7-phosphate + D-glyceraldehyde 3-phosphate = D-erythrose 4-phosphate + beta-D-fructose 6-phosphate</text>
        <dbReference type="Rhea" id="RHEA:17053"/>
        <dbReference type="ChEBI" id="CHEBI:16897"/>
        <dbReference type="ChEBI" id="CHEBI:57483"/>
        <dbReference type="ChEBI" id="CHEBI:57634"/>
        <dbReference type="ChEBI" id="CHEBI:59776"/>
        <dbReference type="EC" id="2.2.1.2"/>
    </reaction>
</comment>
<dbReference type="PANTHER" id="PTHR10683:SF40">
    <property type="entry name" value="FRUCTOSE-6-PHOSPHATE ALDOLASE 1-RELATED"/>
    <property type="match status" value="1"/>
</dbReference>
<dbReference type="Pfam" id="PF00923">
    <property type="entry name" value="TAL_FSA"/>
    <property type="match status" value="1"/>
</dbReference>
<dbReference type="Proteomes" id="UP000466694">
    <property type="component" value="Unassembled WGS sequence"/>
</dbReference>
<dbReference type="InterPro" id="IPR004731">
    <property type="entry name" value="Transaldolase_3B/F6P_aldolase"/>
</dbReference>
<evidence type="ECO:0000256" key="1">
    <source>
        <dbReference type="ARBA" id="ARBA00004496"/>
    </source>
</evidence>
<dbReference type="GO" id="GO:0016832">
    <property type="term" value="F:aldehyde-lyase activity"/>
    <property type="evidence" value="ECO:0007669"/>
    <property type="project" value="InterPro"/>
</dbReference>
<evidence type="ECO:0000256" key="6">
    <source>
        <dbReference type="ARBA" id="ARBA00023126"/>
    </source>
</evidence>
<sequence>MKFFVDTADIGEIRELTAAGVVDGVTTNPSLIAKTGRPIWEIIEEICEAIEGPVSAEVTATEFGGMVAEGERLASIAPNVAVKVPSTWDGFRACRALSERGLKVNVTLCFAANQALLAAKSGAAYISPFVGRLDDIGLDGMEVVREIRAVYNNDKSFNTKILASSIRTPLHVTQAAMAGADIATVPPGVLRNLAKHPLTEKGLASFLVDWGRTGQAIL</sequence>
<evidence type="ECO:0000256" key="8">
    <source>
        <dbReference type="ARBA" id="ARBA00048810"/>
    </source>
</evidence>
<evidence type="ECO:0000313" key="16">
    <source>
        <dbReference type="Proteomes" id="UP000466694"/>
    </source>
</evidence>
<name>A0A2A6LN13_RHIFR</name>
<dbReference type="RefSeq" id="WP_014329119.1">
    <property type="nucleotide sequence ID" value="NZ_BJNI01000184.1"/>
</dbReference>
<evidence type="ECO:0000256" key="9">
    <source>
        <dbReference type="HAMAP-Rule" id="MF_00494"/>
    </source>
</evidence>
<evidence type="ECO:0000256" key="5">
    <source>
        <dbReference type="ARBA" id="ARBA00022679"/>
    </source>
</evidence>
<dbReference type="EMBL" id="NWTC01000082">
    <property type="protein sequence ID" value="PDT43687.1"/>
    <property type="molecule type" value="Genomic_DNA"/>
</dbReference>
<dbReference type="EMBL" id="WISZ01000239">
    <property type="protein sequence ID" value="MQX12686.1"/>
    <property type="molecule type" value="Genomic_DNA"/>
</dbReference>
<dbReference type="AlphaFoldDB" id="A0A2A6LN13"/>
<accession>A0A2A6LN13</accession>
<evidence type="ECO:0000313" key="13">
    <source>
        <dbReference type="EMBL" id="MQX12693.1"/>
    </source>
</evidence>
<dbReference type="PANTHER" id="PTHR10683">
    <property type="entry name" value="TRANSALDOLASE"/>
    <property type="match status" value="1"/>
</dbReference>
<dbReference type="EMBL" id="WISZ01000238">
    <property type="protein sequence ID" value="MQX12679.1"/>
    <property type="molecule type" value="Genomic_DNA"/>
</dbReference>
<comment type="subcellular location">
    <subcellularLocation>
        <location evidence="1 9">Cytoplasm</location>
    </subcellularLocation>
</comment>
<dbReference type="SUPFAM" id="SSF51569">
    <property type="entry name" value="Aldolase"/>
    <property type="match status" value="1"/>
</dbReference>
<reference evidence="14 15" key="2">
    <citation type="submission" date="2017-09" db="EMBL/GenBank/DDBJ databases">
        <title>Comparative genomics of rhizobia isolated from Phaseolus vulgaris in China.</title>
        <authorList>
            <person name="Tong W."/>
        </authorList>
    </citation>
    <scope>NUCLEOTIDE SEQUENCE [LARGE SCALE GENOMIC DNA]</scope>
    <source>
        <strain evidence="14 15">PCH1</strain>
    </source>
</reference>
<dbReference type="InterPro" id="IPR022999">
    <property type="entry name" value="Transaldolase_3B"/>
</dbReference>
<reference evidence="10" key="3">
    <citation type="submission" date="2019-10" db="EMBL/GenBank/DDBJ databases">
        <authorList>
            <person name="Sugawara M."/>
            <person name="Epstein B."/>
            <person name="Badgley B."/>
            <person name="Unno T."/>
            <person name="Xu L."/>
            <person name="Reese J."/>
            <person name="Gyaneshwar P."/>
            <person name="Denny R."/>
            <person name="Mudege J."/>
            <person name="Bharti A."/>
            <person name="Farmer A."/>
            <person name="May G."/>
            <person name="Woodward J."/>
            <person name="Medigue C."/>
            <person name="Vallenet D."/>
            <person name="Lajus A."/>
            <person name="Rouy Z."/>
            <person name="Martinez-Vaz B."/>
            <person name="Tiffin P."/>
            <person name="Young N."/>
            <person name="Sadowsky M."/>
        </authorList>
    </citation>
    <scope>NUCLEOTIDE SEQUENCE</scope>
    <source>
        <strain evidence="10">USDA205</strain>
    </source>
</reference>
<evidence type="ECO:0000313" key="15">
    <source>
        <dbReference type="Proteomes" id="UP000220353"/>
    </source>
</evidence>
<dbReference type="PROSITE" id="PS01054">
    <property type="entry name" value="TRANSALDOLASE_1"/>
    <property type="match status" value="1"/>
</dbReference>
<dbReference type="HAMAP" id="MF_00494">
    <property type="entry name" value="Transaldolase_3b"/>
    <property type="match status" value="1"/>
</dbReference>
<dbReference type="GO" id="GO:0005737">
    <property type="term" value="C:cytoplasm"/>
    <property type="evidence" value="ECO:0007669"/>
    <property type="project" value="UniProtKB-SubCell"/>
</dbReference>
<reference evidence="10 16" key="1">
    <citation type="journal article" date="2013" name="Genome Biol.">
        <title>Comparative genomics of the core and accessory genomes of 48 Sinorhizobium strains comprising five genospecies.</title>
        <authorList>
            <person name="Sugawara M."/>
            <person name="Epstein B."/>
            <person name="Badgley B.D."/>
            <person name="Unno T."/>
            <person name="Xu L."/>
            <person name="Reese J."/>
            <person name="Gyaneshwar P."/>
            <person name="Denny R."/>
            <person name="Mudge J."/>
            <person name="Bharti A.K."/>
            <person name="Farmer A.D."/>
            <person name="May G.D."/>
            <person name="Woodward J.E."/>
            <person name="Medigue C."/>
            <person name="Vallenet D."/>
            <person name="Lajus A."/>
            <person name="Rouy Z."/>
            <person name="Martinez-Vaz B."/>
            <person name="Tiffin P."/>
            <person name="Young N.D."/>
            <person name="Sadowsky M.J."/>
        </authorList>
    </citation>
    <scope>NUCLEOTIDE SEQUENCE [LARGE SCALE GENOMIC DNA]</scope>
    <source>
        <strain evidence="10 16">USDA205</strain>
    </source>
</reference>
<comment type="pathway">
    <text evidence="2 9">Carbohydrate degradation; pentose phosphate pathway; D-glyceraldehyde 3-phosphate and beta-D-fructose 6-phosphate from D-ribose 5-phosphate and D-xylulose 5-phosphate (non-oxidative stage): step 2/3.</text>
</comment>
<evidence type="ECO:0000313" key="11">
    <source>
        <dbReference type="EMBL" id="MQX12679.1"/>
    </source>
</evidence>
<keyword evidence="5 9" id="KW-0808">Transferase</keyword>
<evidence type="ECO:0000313" key="12">
    <source>
        <dbReference type="EMBL" id="MQX12686.1"/>
    </source>
</evidence>
<evidence type="ECO:0000256" key="7">
    <source>
        <dbReference type="ARBA" id="ARBA00023270"/>
    </source>
</evidence>
<dbReference type="Gene3D" id="3.20.20.70">
    <property type="entry name" value="Aldolase class I"/>
    <property type="match status" value="1"/>
</dbReference>
<dbReference type="InterPro" id="IPR018225">
    <property type="entry name" value="Transaldolase_AS"/>
</dbReference>
<protein>
    <recommendedName>
        <fullName evidence="9">Probable transaldolase</fullName>
        <ecNumber evidence="9">2.2.1.2</ecNumber>
    </recommendedName>
</protein>
<comment type="function">
    <text evidence="9">Transaldolase is important for the balance of metabolites in the pentose-phosphate pathway.</text>
</comment>